<comment type="caution">
    <text evidence="1">The sequence shown here is derived from an EMBL/GenBank/DDBJ whole genome shotgun (WGS) entry which is preliminary data.</text>
</comment>
<dbReference type="Proteomes" id="UP000006230">
    <property type="component" value="Unassembled WGS sequence"/>
</dbReference>
<dbReference type="Gene3D" id="3.40.50.12500">
    <property type="match status" value="1"/>
</dbReference>
<proteinExistence type="predicted"/>
<protein>
    <submittedName>
        <fullName evidence="1">Putative decarboxylase</fullName>
    </submittedName>
</protein>
<dbReference type="PIRSF" id="PIRSF015736">
    <property type="entry name" value="MI"/>
    <property type="match status" value="1"/>
</dbReference>
<dbReference type="RefSeq" id="WP_007803068.1">
    <property type="nucleotide sequence ID" value="NZ_DS022277.1"/>
</dbReference>
<dbReference type="InterPro" id="IPR028082">
    <property type="entry name" value="Peripla_BP_I"/>
</dbReference>
<organism evidence="1 2">
    <name type="scientific">Salipiger bermudensis (strain DSM 26914 / JCM 13377 / KCTC 12554 / HTCC2601)</name>
    <name type="common">Pelagibaca bermudensis</name>
    <dbReference type="NCBI Taxonomy" id="314265"/>
    <lineage>
        <taxon>Bacteria</taxon>
        <taxon>Pseudomonadati</taxon>
        <taxon>Pseudomonadota</taxon>
        <taxon>Alphaproteobacteria</taxon>
        <taxon>Rhodobacterales</taxon>
        <taxon>Roseobacteraceae</taxon>
        <taxon>Salipiger</taxon>
    </lineage>
</organism>
<dbReference type="PANTHER" id="PTHR40267:SF1">
    <property type="entry name" value="BLR3294 PROTEIN"/>
    <property type="match status" value="1"/>
</dbReference>
<dbReference type="PANTHER" id="PTHR40267">
    <property type="entry name" value="BLR3294 PROTEIN"/>
    <property type="match status" value="1"/>
</dbReference>
<evidence type="ECO:0000313" key="1">
    <source>
        <dbReference type="EMBL" id="EAU44545.1"/>
    </source>
</evidence>
<dbReference type="InterPro" id="IPR026286">
    <property type="entry name" value="MaiA/AMDase"/>
</dbReference>
<evidence type="ECO:0000313" key="2">
    <source>
        <dbReference type="Proteomes" id="UP000006230"/>
    </source>
</evidence>
<name>Q0FK60_SALBH</name>
<gene>
    <name evidence="1" type="ORF">R2601_06128</name>
</gene>
<reference evidence="1 2" key="1">
    <citation type="journal article" date="2010" name="J. Bacteriol.">
        <title>Genome sequences of Pelagibaca bermudensis HTCC2601T and Maritimibacter alkaliphilus HTCC2654T, the type strains of two marine Roseobacter genera.</title>
        <authorList>
            <person name="Thrash J.C."/>
            <person name="Cho J.C."/>
            <person name="Ferriera S."/>
            <person name="Johnson J."/>
            <person name="Vergin K.L."/>
            <person name="Giovannoni S.J."/>
        </authorList>
    </citation>
    <scope>NUCLEOTIDE SEQUENCE [LARGE SCALE GENOMIC DNA]</scope>
    <source>
        <strain evidence="2">DSM 26914 / JCM 13377 / KCTC 12554 / HTCC2601</strain>
    </source>
</reference>
<dbReference type="InterPro" id="IPR053714">
    <property type="entry name" value="Iso_Racemase_Enz_sf"/>
</dbReference>
<dbReference type="HOGENOM" id="CLU_068086_1_0_5"/>
<accession>Q0FK60</accession>
<dbReference type="STRING" id="314265.R2601_06128"/>
<dbReference type="AlphaFoldDB" id="Q0FK60"/>
<dbReference type="OrthoDB" id="9816064at2"/>
<dbReference type="eggNOG" id="COG3473">
    <property type="taxonomic scope" value="Bacteria"/>
</dbReference>
<keyword evidence="2" id="KW-1185">Reference proteome</keyword>
<sequence length="246" mass="26222">MQTSASSGPTIIGMLTPSSNTVVEPYTAALAWPLFPDVSVHFGRLQVTRIALDEGSDKQFGTDPVLAAADLLADAKIDVIAWNGTSASWLGFDSDDRLCAALSERTGAKATTAIKSLNALLEAFGVKTLGLVTPYTPDVQQQIIDNYAAIGIETVAERHSNRSDNFSFSEVSEEEIAGMCREVAEAKPDAIAIVCTNMRGPLVAAELERELGIPVLDSVAFTLWGCLKEAGTDMTPLSEFGMMFAK</sequence>
<dbReference type="EMBL" id="AATQ01000043">
    <property type="protein sequence ID" value="EAU44545.1"/>
    <property type="molecule type" value="Genomic_DNA"/>
</dbReference>
<dbReference type="Pfam" id="PF17645">
    <property type="entry name" value="Amdase"/>
    <property type="match status" value="1"/>
</dbReference>
<dbReference type="SUPFAM" id="SSF53822">
    <property type="entry name" value="Periplasmic binding protein-like I"/>
    <property type="match status" value="1"/>
</dbReference>